<evidence type="ECO:0000256" key="1">
    <source>
        <dbReference type="SAM" id="MobiDB-lite"/>
    </source>
</evidence>
<dbReference type="OrthoDB" id="313220at2759"/>
<keyword evidence="3" id="KW-1185">Reference proteome</keyword>
<evidence type="ECO:0000313" key="3">
    <source>
        <dbReference type="Proteomes" id="UP000785679"/>
    </source>
</evidence>
<evidence type="ECO:0000313" key="2">
    <source>
        <dbReference type="EMBL" id="TNV71384.1"/>
    </source>
</evidence>
<comment type="caution">
    <text evidence="2">The sequence shown here is derived from an EMBL/GenBank/DDBJ whole genome shotgun (WGS) entry which is preliminary data.</text>
</comment>
<feature type="compositionally biased region" description="Basic and acidic residues" evidence="1">
    <location>
        <begin position="120"/>
        <end position="129"/>
    </location>
</feature>
<gene>
    <name evidence="2" type="ORF">FGO68_gene8544</name>
</gene>
<dbReference type="PANTHER" id="PTHR46069">
    <property type="entry name" value="TUBULIN TYROSINE LIGASE"/>
    <property type="match status" value="1"/>
</dbReference>
<feature type="compositionally biased region" description="Acidic residues" evidence="1">
    <location>
        <begin position="102"/>
        <end position="119"/>
    </location>
</feature>
<protein>
    <submittedName>
        <fullName evidence="2">Uncharacterized protein</fullName>
    </submittedName>
</protein>
<feature type="region of interest" description="Disordered" evidence="1">
    <location>
        <begin position="102"/>
        <end position="140"/>
    </location>
</feature>
<organism evidence="2 3">
    <name type="scientific">Halteria grandinella</name>
    <dbReference type="NCBI Taxonomy" id="5974"/>
    <lineage>
        <taxon>Eukaryota</taxon>
        <taxon>Sar</taxon>
        <taxon>Alveolata</taxon>
        <taxon>Ciliophora</taxon>
        <taxon>Intramacronucleata</taxon>
        <taxon>Spirotrichea</taxon>
        <taxon>Stichotrichia</taxon>
        <taxon>Sporadotrichida</taxon>
        <taxon>Halteriidae</taxon>
        <taxon>Halteria</taxon>
    </lineage>
</organism>
<dbReference type="Gene3D" id="3.30.470.20">
    <property type="entry name" value="ATP-grasp fold, B domain"/>
    <property type="match status" value="1"/>
</dbReference>
<proteinExistence type="predicted"/>
<sequence length="140" mass="15511">MIDADLKVYLIEANTNPCLELSCPLLARIIPAMLDSAFRLALDPLFPPRTDITAARKNANTLPEMLPINKFELVFDERLEGEALRTKLKGQEAFNLKIDANDECGTDKEEDGDAGCSDEETTKKNEKGGKKVQSVEGERL</sequence>
<name>A0A8J8NB22_HALGN</name>
<reference evidence="2" key="1">
    <citation type="submission" date="2019-06" db="EMBL/GenBank/DDBJ databases">
        <authorList>
            <person name="Zheng W."/>
        </authorList>
    </citation>
    <scope>NUCLEOTIDE SEQUENCE</scope>
    <source>
        <strain evidence="2">QDHG01</strain>
    </source>
</reference>
<dbReference type="PANTHER" id="PTHR46069:SF1">
    <property type="entry name" value="CHROMOSOME UNDETERMINED SCAFFOLD_125, WHOLE GENOME SHOTGUN SEQUENCE"/>
    <property type="match status" value="1"/>
</dbReference>
<dbReference type="PROSITE" id="PS51221">
    <property type="entry name" value="TTL"/>
    <property type="match status" value="1"/>
</dbReference>
<dbReference type="Pfam" id="PF03133">
    <property type="entry name" value="TTL"/>
    <property type="match status" value="1"/>
</dbReference>
<dbReference type="InterPro" id="IPR004344">
    <property type="entry name" value="TTL/TTLL_fam"/>
</dbReference>
<dbReference type="EMBL" id="RRYP01029847">
    <property type="protein sequence ID" value="TNV71384.1"/>
    <property type="molecule type" value="Genomic_DNA"/>
</dbReference>
<dbReference type="Proteomes" id="UP000785679">
    <property type="component" value="Unassembled WGS sequence"/>
</dbReference>
<dbReference type="AlphaFoldDB" id="A0A8J8NB22"/>
<accession>A0A8J8NB22</accession>